<dbReference type="EMBL" id="WUQX01000003">
    <property type="protein sequence ID" value="MXP79055.1"/>
    <property type="molecule type" value="Genomic_DNA"/>
</dbReference>
<evidence type="ECO:0000313" key="4">
    <source>
        <dbReference type="Proteomes" id="UP000460412"/>
    </source>
</evidence>
<name>A0A7X3MML5_9FIRM</name>
<evidence type="ECO:0000313" key="3">
    <source>
        <dbReference type="EMBL" id="MXP79055.1"/>
    </source>
</evidence>
<gene>
    <name evidence="3" type="ORF">GN277_28250</name>
</gene>
<geneLocation type="plasmid" evidence="3">
    <name>unnamed</name>
</geneLocation>
<feature type="transmembrane region" description="Helical" evidence="2">
    <location>
        <begin position="243"/>
        <end position="265"/>
    </location>
</feature>
<dbReference type="AlphaFoldDB" id="A0A7X3MML5"/>
<dbReference type="Proteomes" id="UP000460412">
    <property type="component" value="Unassembled WGS sequence"/>
</dbReference>
<comment type="caution">
    <text evidence="3">The sequence shown here is derived from an EMBL/GenBank/DDBJ whole genome shotgun (WGS) entry which is preliminary data.</text>
</comment>
<reference evidence="3 4" key="1">
    <citation type="submission" date="2019-12" db="EMBL/GenBank/DDBJ databases">
        <title>Sporaefaciens musculi gen. nov., sp. nov., a novel bacterium isolated from the caecum of an obese mouse.</title>
        <authorList>
            <person name="Rasmussen T.S."/>
            <person name="Streidl T."/>
            <person name="Hitch T.C.A."/>
            <person name="Wortmann E."/>
            <person name="Deptula P."/>
            <person name="Hansen M."/>
            <person name="Nielsen D.S."/>
            <person name="Clavel T."/>
            <person name="Vogensen F.K."/>
        </authorList>
    </citation>
    <scope>NUCLEOTIDE SEQUENCE [LARGE SCALE GENOMIC DNA]</scope>
    <source>
        <strain evidence="3 4">WCA-9-b2</strain>
        <plasmid evidence="3">unnamed</plasmid>
    </source>
</reference>
<sequence>MKKSSMKAYGKFMAKIAVIGIGIYLFCQSAAFWGELLYSKNKIQFCLEQSIDGREAAELLKRDEEFTKESGYEKPEAISGVCIWGEKKQAVLENKNLSRKTEADVILFCGDIELLFEGCRVPATDDIRGCLVDEQTAWELFGDSQITGMEVTCEGIPYMIRKVIPGEKKIAVFPAGSMEGRTSGIQDGLNLGEEEGQGEGNQENQRCLSRITVLKPAAVSMNDLQSLLYSRYGVAAILLDLQLLRGISGFFVLLVPVMVCVFVLQNFYKSYQKQQEWIWKAVMAAAALVLLILALLFIRQWVQIPYDYIPEKWSDFTFWTELWKEKADGMEYLMKIQKSILDLEWMNSFFKSIIWGVLAGTFFVAGIILLKHSEYNLEQYMTNPSDMG</sequence>
<feature type="region of interest" description="Disordered" evidence="1">
    <location>
        <begin position="184"/>
        <end position="203"/>
    </location>
</feature>
<feature type="transmembrane region" description="Helical" evidence="2">
    <location>
        <begin position="277"/>
        <end position="298"/>
    </location>
</feature>
<keyword evidence="2" id="KW-1133">Transmembrane helix</keyword>
<protein>
    <recommendedName>
        <fullName evidence="5">MacB-like periplasmic core domain-containing protein</fullName>
    </recommendedName>
</protein>
<evidence type="ECO:0000256" key="1">
    <source>
        <dbReference type="SAM" id="MobiDB-lite"/>
    </source>
</evidence>
<dbReference type="RefSeq" id="WP_159757610.1">
    <property type="nucleotide sequence ID" value="NZ_WUQX01000003.1"/>
</dbReference>
<keyword evidence="2" id="KW-0472">Membrane</keyword>
<feature type="transmembrane region" description="Helical" evidence="2">
    <location>
        <begin position="352"/>
        <end position="370"/>
    </location>
</feature>
<proteinExistence type="predicted"/>
<keyword evidence="2" id="KW-0812">Transmembrane</keyword>
<keyword evidence="3" id="KW-0614">Plasmid</keyword>
<evidence type="ECO:0000256" key="2">
    <source>
        <dbReference type="SAM" id="Phobius"/>
    </source>
</evidence>
<keyword evidence="4" id="KW-1185">Reference proteome</keyword>
<organism evidence="3 4">
    <name type="scientific">Sporofaciens musculi</name>
    <dbReference type="NCBI Taxonomy" id="2681861"/>
    <lineage>
        <taxon>Bacteria</taxon>
        <taxon>Bacillati</taxon>
        <taxon>Bacillota</taxon>
        <taxon>Clostridia</taxon>
        <taxon>Lachnospirales</taxon>
        <taxon>Lachnospiraceae</taxon>
        <taxon>Sporofaciens</taxon>
    </lineage>
</organism>
<evidence type="ECO:0008006" key="5">
    <source>
        <dbReference type="Google" id="ProtNLM"/>
    </source>
</evidence>
<accession>A0A7X3MML5</accession>